<protein>
    <recommendedName>
        <fullName evidence="4">Signal transduction histidine kinase dimerisation/phosphoacceptor domain-containing protein</fullName>
    </recommendedName>
</protein>
<reference evidence="2 3" key="1">
    <citation type="submission" date="2024-08" db="EMBL/GenBank/DDBJ databases">
        <title>Whole-genome sequencing of halo(alkali)philic microorganisms from hypersaline lakes.</title>
        <authorList>
            <person name="Sorokin D.Y."/>
            <person name="Merkel A.Y."/>
            <person name="Messina E."/>
            <person name="Yakimov M."/>
        </authorList>
    </citation>
    <scope>NUCLEOTIDE SEQUENCE [LARGE SCALE GENOMIC DNA]</scope>
    <source>
        <strain evidence="2 3">AB-hyl4</strain>
    </source>
</reference>
<evidence type="ECO:0000313" key="3">
    <source>
        <dbReference type="Proteomes" id="UP001575105"/>
    </source>
</evidence>
<organism evidence="2 3">
    <name type="scientific">Natronomicrosphaera hydrolytica</name>
    <dbReference type="NCBI Taxonomy" id="3242702"/>
    <lineage>
        <taxon>Bacteria</taxon>
        <taxon>Pseudomonadati</taxon>
        <taxon>Planctomycetota</taxon>
        <taxon>Phycisphaerae</taxon>
        <taxon>Phycisphaerales</taxon>
        <taxon>Phycisphaeraceae</taxon>
        <taxon>Natronomicrosphaera</taxon>
    </lineage>
</organism>
<name>A0ABV4U9S4_9BACT</name>
<dbReference type="EMBL" id="JBGUBD010000019">
    <property type="protein sequence ID" value="MFA9480361.1"/>
    <property type="molecule type" value="Genomic_DNA"/>
</dbReference>
<evidence type="ECO:0000256" key="1">
    <source>
        <dbReference type="SAM" id="MobiDB-lite"/>
    </source>
</evidence>
<evidence type="ECO:0000313" key="2">
    <source>
        <dbReference type="EMBL" id="MFA9480361.1"/>
    </source>
</evidence>
<comment type="caution">
    <text evidence="2">The sequence shown here is derived from an EMBL/GenBank/DDBJ whole genome shotgun (WGS) entry which is preliminary data.</text>
</comment>
<evidence type="ECO:0008006" key="4">
    <source>
        <dbReference type="Google" id="ProtNLM"/>
    </source>
</evidence>
<sequence>MPDQSLNHDVQKERKPLAGPAAVPVDLAPNPSATDPSRNFRHEFRNTLHAILVQVRCAQLSLNNSDTSATREHLAQIEAAVTQSRQLLDEVGSFGNER</sequence>
<proteinExistence type="predicted"/>
<accession>A0ABV4U9S4</accession>
<gene>
    <name evidence="2" type="ORF">ACERK3_18985</name>
</gene>
<keyword evidence="3" id="KW-1185">Reference proteome</keyword>
<feature type="region of interest" description="Disordered" evidence="1">
    <location>
        <begin position="1"/>
        <end position="38"/>
    </location>
</feature>
<dbReference type="RefSeq" id="WP_425347282.1">
    <property type="nucleotide sequence ID" value="NZ_JBGUBD010000019.1"/>
</dbReference>
<dbReference type="Proteomes" id="UP001575105">
    <property type="component" value="Unassembled WGS sequence"/>
</dbReference>